<dbReference type="InterPro" id="IPR000182">
    <property type="entry name" value="GNAT_dom"/>
</dbReference>
<dbReference type="Pfam" id="PF00583">
    <property type="entry name" value="Acetyltransf_1"/>
    <property type="match status" value="1"/>
</dbReference>
<accession>A0A0D0NUK0</accession>
<evidence type="ECO:0000259" key="1">
    <source>
        <dbReference type="PROSITE" id="PS51186"/>
    </source>
</evidence>
<dbReference type="RefSeq" id="WP_043915145.1">
    <property type="nucleotide sequence ID" value="NZ_JXZB01000004.1"/>
</dbReference>
<dbReference type="AlphaFoldDB" id="A0A0D0NUK0"/>
<dbReference type="GO" id="GO:0016747">
    <property type="term" value="F:acyltransferase activity, transferring groups other than amino-acyl groups"/>
    <property type="evidence" value="ECO:0007669"/>
    <property type="project" value="InterPro"/>
</dbReference>
<dbReference type="Proteomes" id="UP000032066">
    <property type="component" value="Unassembled WGS sequence"/>
</dbReference>
<dbReference type="SUPFAM" id="SSF55729">
    <property type="entry name" value="Acyl-CoA N-acyltransferases (Nat)"/>
    <property type="match status" value="1"/>
</dbReference>
<dbReference type="CDD" id="cd04301">
    <property type="entry name" value="NAT_SF"/>
    <property type="match status" value="1"/>
</dbReference>
<dbReference type="InterPro" id="IPR016181">
    <property type="entry name" value="Acyl_CoA_acyltransferase"/>
</dbReference>
<dbReference type="STRING" id="2064.TR51_28610"/>
<evidence type="ECO:0000313" key="2">
    <source>
        <dbReference type="EMBL" id="KIQ62866.1"/>
    </source>
</evidence>
<comment type="caution">
    <text evidence="2">The sequence shown here is derived from an EMBL/GenBank/DDBJ whole genome shotgun (WGS) entry which is preliminary data.</text>
</comment>
<name>A0A0D0NUK0_KITGR</name>
<feature type="domain" description="N-acetyltransferase" evidence="1">
    <location>
        <begin position="22"/>
        <end position="141"/>
    </location>
</feature>
<dbReference type="PROSITE" id="PS51186">
    <property type="entry name" value="GNAT"/>
    <property type="match status" value="1"/>
</dbReference>
<protein>
    <recommendedName>
        <fullName evidence="1">N-acetyltransferase domain-containing protein</fullName>
    </recommendedName>
</protein>
<sequence>MLDHVDGLPDRHAKSLHSADAIVVRRFSPHDSAVTLTRMLHHAYSDHAAAGRVFFASYQSVEDTTHRLGAGECWIASEGSKLVGTVTLAAPFLHPKGYPAPSGAGSFWQLAVAPSQQETGLGQRLLGVAESRVAALGALKW</sequence>
<gene>
    <name evidence="2" type="ORF">TR51_28610</name>
</gene>
<proteinExistence type="predicted"/>
<reference evidence="2 3" key="1">
    <citation type="submission" date="2015-02" db="EMBL/GenBank/DDBJ databases">
        <title>Draft genome sequence of Kitasatospora griseola MF730-N6, a bafilomycin, terpentecin and satosporin producer.</title>
        <authorList>
            <person name="Arens J.C."/>
            <person name="Haltli B."/>
            <person name="Kerr R.G."/>
        </authorList>
    </citation>
    <scope>NUCLEOTIDE SEQUENCE [LARGE SCALE GENOMIC DNA]</scope>
    <source>
        <strain evidence="2 3">MF730-N6</strain>
    </source>
</reference>
<organism evidence="2 3">
    <name type="scientific">Kitasatospora griseola</name>
    <name type="common">Streptomyces griseolosporeus</name>
    <dbReference type="NCBI Taxonomy" id="2064"/>
    <lineage>
        <taxon>Bacteria</taxon>
        <taxon>Bacillati</taxon>
        <taxon>Actinomycetota</taxon>
        <taxon>Actinomycetes</taxon>
        <taxon>Kitasatosporales</taxon>
        <taxon>Streptomycetaceae</taxon>
        <taxon>Kitasatospora</taxon>
    </lineage>
</organism>
<dbReference type="PATRIC" id="fig|2064.6.peg.6071"/>
<evidence type="ECO:0000313" key="3">
    <source>
        <dbReference type="Proteomes" id="UP000032066"/>
    </source>
</evidence>
<keyword evidence="3" id="KW-1185">Reference proteome</keyword>
<dbReference type="Gene3D" id="3.40.630.30">
    <property type="match status" value="1"/>
</dbReference>
<dbReference type="EMBL" id="JXZB01000004">
    <property type="protein sequence ID" value="KIQ62866.1"/>
    <property type="molecule type" value="Genomic_DNA"/>
</dbReference>